<comment type="caution">
    <text evidence="2">The sequence shown here is derived from an EMBL/GenBank/DDBJ whole genome shotgun (WGS) entry which is preliminary data.</text>
</comment>
<evidence type="ECO:0000313" key="3">
    <source>
        <dbReference type="Proteomes" id="UP000553948"/>
    </source>
</evidence>
<dbReference type="RefSeq" id="WP_176515466.1">
    <property type="nucleotide sequence ID" value="NZ_JACGDG010000030.1"/>
</dbReference>
<dbReference type="Proteomes" id="UP000553948">
    <property type="component" value="Unassembled WGS sequence"/>
</dbReference>
<reference evidence="2 3" key="1">
    <citation type="submission" date="2020-07" db="EMBL/GenBank/DDBJ databases">
        <title>Diversity of carbapenemase encoding genes among Pseudomonas putida group clinical isolates in a tertiary Brazilian hospital.</title>
        <authorList>
            <person name="Alberto-Lei F."/>
            <person name="Nodari C.S."/>
            <person name="Streling A.P."/>
            <person name="Paulino J.T."/>
            <person name="Bessa-Neto F.O."/>
            <person name="Cayo R."/>
            <person name="Gales A.C."/>
        </authorList>
    </citation>
    <scope>NUCLEOTIDE SEQUENCE [LARGE SCALE GENOMIC DNA]</scope>
    <source>
        <strain evidence="2 3">12464</strain>
    </source>
</reference>
<evidence type="ECO:0000313" key="2">
    <source>
        <dbReference type="EMBL" id="MBA6118970.1"/>
    </source>
</evidence>
<dbReference type="EMBL" id="JACGDG010000030">
    <property type="protein sequence ID" value="MBA6118970.1"/>
    <property type="molecule type" value="Genomic_DNA"/>
</dbReference>
<feature type="signal peptide" evidence="1">
    <location>
        <begin position="1"/>
        <end position="24"/>
    </location>
</feature>
<feature type="chain" id="PRO_5030852913" evidence="1">
    <location>
        <begin position="25"/>
        <end position="144"/>
    </location>
</feature>
<proteinExistence type="predicted"/>
<name>A0A7W2L5Q8_PSEPU</name>
<accession>A0A7W2L5Q8</accession>
<organism evidence="2 3">
    <name type="scientific">Pseudomonas putida</name>
    <name type="common">Arthrobacter siderocapsulatus</name>
    <dbReference type="NCBI Taxonomy" id="303"/>
    <lineage>
        <taxon>Bacteria</taxon>
        <taxon>Pseudomonadati</taxon>
        <taxon>Pseudomonadota</taxon>
        <taxon>Gammaproteobacteria</taxon>
        <taxon>Pseudomonadales</taxon>
        <taxon>Pseudomonadaceae</taxon>
        <taxon>Pseudomonas</taxon>
    </lineage>
</organism>
<dbReference type="AlphaFoldDB" id="A0A7W2L5Q8"/>
<gene>
    <name evidence="2" type="ORF">H4C47_24995</name>
</gene>
<evidence type="ECO:0000256" key="1">
    <source>
        <dbReference type="SAM" id="SignalP"/>
    </source>
</evidence>
<keyword evidence="1" id="KW-0732">Signal</keyword>
<sequence>MLSYRKWMALLATSLTLWMGLAHAQARPPVADNVVAYQGQQGIKVWTLRVGERSANEALVQIEGVDHDWNMRIQKMSVEKTSKDTRYFTTVDGQRFVVLIIQGNWGGELYLPGEAQALMVGYSEGLSNQGNAQAFLTDYLNAQQ</sequence>
<protein>
    <submittedName>
        <fullName evidence="2">Uncharacterized protein</fullName>
    </submittedName>
</protein>